<dbReference type="Proteomes" id="UP001501231">
    <property type="component" value="Unassembled WGS sequence"/>
</dbReference>
<dbReference type="InterPro" id="IPR016570">
    <property type="entry name" value="UCP010361"/>
</dbReference>
<feature type="region of interest" description="Disordered" evidence="8">
    <location>
        <begin position="1"/>
        <end position="56"/>
    </location>
</feature>
<evidence type="ECO:0000256" key="4">
    <source>
        <dbReference type="ARBA" id="ARBA00022692"/>
    </source>
</evidence>
<feature type="transmembrane region" description="Helical" evidence="9">
    <location>
        <begin position="196"/>
        <end position="225"/>
    </location>
</feature>
<evidence type="ECO:0000313" key="11">
    <source>
        <dbReference type="Proteomes" id="UP001501231"/>
    </source>
</evidence>
<feature type="transmembrane region" description="Helical" evidence="9">
    <location>
        <begin position="231"/>
        <end position="257"/>
    </location>
</feature>
<dbReference type="RefSeq" id="WP_344594777.1">
    <property type="nucleotide sequence ID" value="NZ_BAAARW010000026.1"/>
</dbReference>
<keyword evidence="3" id="KW-0808">Transferase</keyword>
<keyword evidence="11" id="KW-1185">Reference proteome</keyword>
<feature type="transmembrane region" description="Helical" evidence="9">
    <location>
        <begin position="392"/>
        <end position="413"/>
    </location>
</feature>
<dbReference type="EMBL" id="BAAARW010000026">
    <property type="protein sequence ID" value="GAA2443205.1"/>
    <property type="molecule type" value="Genomic_DNA"/>
</dbReference>
<evidence type="ECO:0000256" key="3">
    <source>
        <dbReference type="ARBA" id="ARBA00022679"/>
    </source>
</evidence>
<evidence type="ECO:0000256" key="6">
    <source>
        <dbReference type="ARBA" id="ARBA00023136"/>
    </source>
</evidence>
<feature type="transmembrane region" description="Helical" evidence="9">
    <location>
        <begin position="327"/>
        <end position="348"/>
    </location>
</feature>
<feature type="compositionally biased region" description="Low complexity" evidence="8">
    <location>
        <begin position="1"/>
        <end position="34"/>
    </location>
</feature>
<proteinExistence type="inferred from homology"/>
<evidence type="ECO:0000313" key="10">
    <source>
        <dbReference type="EMBL" id="GAA2443205.1"/>
    </source>
</evidence>
<evidence type="ECO:0000256" key="7">
    <source>
        <dbReference type="ARBA" id="ARBA00024033"/>
    </source>
</evidence>
<protein>
    <submittedName>
        <fullName evidence="10">Glycosyltransferase 87 family protein</fullName>
    </submittedName>
</protein>
<evidence type="ECO:0000256" key="8">
    <source>
        <dbReference type="SAM" id="MobiDB-lite"/>
    </source>
</evidence>
<comment type="caution">
    <text evidence="10">The sequence shown here is derived from an EMBL/GenBank/DDBJ whole genome shotgun (WGS) entry which is preliminary data.</text>
</comment>
<keyword evidence="6 9" id="KW-0472">Membrane</keyword>
<evidence type="ECO:0000256" key="5">
    <source>
        <dbReference type="ARBA" id="ARBA00022989"/>
    </source>
</evidence>
<feature type="transmembrane region" description="Helical" evidence="9">
    <location>
        <begin position="448"/>
        <end position="470"/>
    </location>
</feature>
<feature type="transmembrane region" description="Helical" evidence="9">
    <location>
        <begin position="269"/>
        <end position="289"/>
    </location>
</feature>
<dbReference type="PIRSF" id="PIRSF010361">
    <property type="entry name" value="UCP010361"/>
    <property type="match status" value="1"/>
</dbReference>
<feature type="transmembrane region" description="Helical" evidence="9">
    <location>
        <begin position="160"/>
        <end position="184"/>
    </location>
</feature>
<name>A0ABN3K141_9ACTN</name>
<reference evidence="10 11" key="1">
    <citation type="journal article" date="2019" name="Int. J. Syst. Evol. Microbiol.">
        <title>The Global Catalogue of Microorganisms (GCM) 10K type strain sequencing project: providing services to taxonomists for standard genome sequencing and annotation.</title>
        <authorList>
            <consortium name="The Broad Institute Genomics Platform"/>
            <consortium name="The Broad Institute Genome Sequencing Center for Infectious Disease"/>
            <person name="Wu L."/>
            <person name="Ma J."/>
        </authorList>
    </citation>
    <scope>NUCLEOTIDE SEQUENCE [LARGE SCALE GENOMIC DNA]</scope>
    <source>
        <strain evidence="10 11">JCM 3325</strain>
    </source>
</reference>
<organism evidence="10 11">
    <name type="scientific">Actinomadura vinacea</name>
    <dbReference type="NCBI Taxonomy" id="115336"/>
    <lineage>
        <taxon>Bacteria</taxon>
        <taxon>Bacillati</taxon>
        <taxon>Actinomycetota</taxon>
        <taxon>Actinomycetes</taxon>
        <taxon>Streptosporangiales</taxon>
        <taxon>Thermomonosporaceae</taxon>
        <taxon>Actinomadura</taxon>
    </lineage>
</organism>
<accession>A0ABN3K141</accession>
<evidence type="ECO:0000256" key="2">
    <source>
        <dbReference type="ARBA" id="ARBA00022475"/>
    </source>
</evidence>
<sequence>MSSSSADSGPAPDAGSAADQGIAPADGTAADPDGLTMSDADADDAVPGKGDEERDEHGRLARMAPLLTGLTALTAVLGWVQKQPCASTSFDFIKTTTRACYTDIYPLYYVRGLNENKVPYFDTFNGGDIHYVEYPVLSGALMHVVNALVQPFGEDSRGMAFFNVTALLVGLLAVVTVLATAYVAGKRSLRVGLMVALSPALLLTAYINWDLLAVGLSALAVFAWASRRPTWAGVLLGLAIAAKFYPLLFLGPLVLLCIRAGQWRAMGRLLAGTAGAWLAVNLPVMLFAWDGWIEFYRFSQERGVDWGSIFFFLQDRGLSGLDDTEKLNLLGTGTFLVLALGIAVLTLAAPRRPRLPQLLFLVLVAFMLPNKVWSPQYVLWLLPLVALARPKLPAFIVWQIGEILYFFGIWWYLLSVTLRVEGTNLSGLISTLMGFELPAEGIDQNAYSVALLARFLTVAMLAILVVWDILRPSDDIVRKDGVDDPAGGVLDNAPDVLSLGTLRKRRHAASPATA</sequence>
<evidence type="ECO:0000256" key="9">
    <source>
        <dbReference type="SAM" id="Phobius"/>
    </source>
</evidence>
<feature type="transmembrane region" description="Helical" evidence="9">
    <location>
        <begin position="355"/>
        <end position="372"/>
    </location>
</feature>
<dbReference type="InterPro" id="IPR018584">
    <property type="entry name" value="GT87"/>
</dbReference>
<keyword evidence="5 9" id="KW-1133">Transmembrane helix</keyword>
<dbReference type="Pfam" id="PF09594">
    <property type="entry name" value="GT87"/>
    <property type="match status" value="1"/>
</dbReference>
<gene>
    <name evidence="10" type="ORF">GCM10010191_69530</name>
</gene>
<comment type="subcellular location">
    <subcellularLocation>
        <location evidence="1">Cell membrane</location>
        <topology evidence="1">Multi-pass membrane protein</topology>
    </subcellularLocation>
</comment>
<comment type="similarity">
    <text evidence="7">Belongs to the glycosyltransferase 87 family.</text>
</comment>
<keyword evidence="2" id="KW-1003">Cell membrane</keyword>
<evidence type="ECO:0000256" key="1">
    <source>
        <dbReference type="ARBA" id="ARBA00004651"/>
    </source>
</evidence>
<keyword evidence="4 9" id="KW-0812">Transmembrane</keyword>